<keyword evidence="2" id="KW-1185">Reference proteome</keyword>
<protein>
    <submittedName>
        <fullName evidence="1">Uncharacterized protein</fullName>
    </submittedName>
</protein>
<gene>
    <name evidence="1" type="ORF">EJ04DRAFT_513812</name>
</gene>
<sequence>MGGSEPATPPVAGACLAEARPWSPLLAPCSLLPAPCSLSPARLALSAPCAAASPKVPLAIDI</sequence>
<evidence type="ECO:0000313" key="2">
    <source>
        <dbReference type="Proteomes" id="UP000799444"/>
    </source>
</evidence>
<comment type="caution">
    <text evidence="1">The sequence shown here is derived from an EMBL/GenBank/DDBJ whole genome shotgun (WGS) entry which is preliminary data.</text>
</comment>
<evidence type="ECO:0000313" key="1">
    <source>
        <dbReference type="EMBL" id="KAF2732546.1"/>
    </source>
</evidence>
<accession>A0A9P4QX58</accession>
<reference evidence="1" key="1">
    <citation type="journal article" date="2020" name="Stud. Mycol.">
        <title>101 Dothideomycetes genomes: a test case for predicting lifestyles and emergence of pathogens.</title>
        <authorList>
            <person name="Haridas S."/>
            <person name="Albert R."/>
            <person name="Binder M."/>
            <person name="Bloem J."/>
            <person name="Labutti K."/>
            <person name="Salamov A."/>
            <person name="Andreopoulos B."/>
            <person name="Baker S."/>
            <person name="Barry K."/>
            <person name="Bills G."/>
            <person name="Bluhm B."/>
            <person name="Cannon C."/>
            <person name="Castanera R."/>
            <person name="Culley D."/>
            <person name="Daum C."/>
            <person name="Ezra D."/>
            <person name="Gonzalez J."/>
            <person name="Henrissat B."/>
            <person name="Kuo A."/>
            <person name="Liang C."/>
            <person name="Lipzen A."/>
            <person name="Lutzoni F."/>
            <person name="Magnuson J."/>
            <person name="Mondo S."/>
            <person name="Nolan M."/>
            <person name="Ohm R."/>
            <person name="Pangilinan J."/>
            <person name="Park H.-J."/>
            <person name="Ramirez L."/>
            <person name="Alfaro M."/>
            <person name="Sun H."/>
            <person name="Tritt A."/>
            <person name="Yoshinaga Y."/>
            <person name="Zwiers L.-H."/>
            <person name="Turgeon B."/>
            <person name="Goodwin S."/>
            <person name="Spatafora J."/>
            <person name="Crous P."/>
            <person name="Grigoriev I."/>
        </authorList>
    </citation>
    <scope>NUCLEOTIDE SEQUENCE</scope>
    <source>
        <strain evidence="1">CBS 125425</strain>
    </source>
</reference>
<organism evidence="1 2">
    <name type="scientific">Polyplosphaeria fusca</name>
    <dbReference type="NCBI Taxonomy" id="682080"/>
    <lineage>
        <taxon>Eukaryota</taxon>
        <taxon>Fungi</taxon>
        <taxon>Dikarya</taxon>
        <taxon>Ascomycota</taxon>
        <taxon>Pezizomycotina</taxon>
        <taxon>Dothideomycetes</taxon>
        <taxon>Pleosporomycetidae</taxon>
        <taxon>Pleosporales</taxon>
        <taxon>Tetraplosphaeriaceae</taxon>
        <taxon>Polyplosphaeria</taxon>
    </lineage>
</organism>
<proteinExistence type="predicted"/>
<dbReference type="AlphaFoldDB" id="A0A9P4QX58"/>
<dbReference type="Proteomes" id="UP000799444">
    <property type="component" value="Unassembled WGS sequence"/>
</dbReference>
<dbReference type="EMBL" id="ML996175">
    <property type="protein sequence ID" value="KAF2732546.1"/>
    <property type="molecule type" value="Genomic_DNA"/>
</dbReference>
<name>A0A9P4QX58_9PLEO</name>